<proteinExistence type="predicted"/>
<name>A0ABS9TSM9_9PSEU</name>
<dbReference type="EMBL" id="JAKXMK010000045">
    <property type="protein sequence ID" value="MCH6171558.1"/>
    <property type="molecule type" value="Genomic_DNA"/>
</dbReference>
<evidence type="ECO:0000256" key="1">
    <source>
        <dbReference type="SAM" id="MobiDB-lite"/>
    </source>
</evidence>
<keyword evidence="3" id="KW-1185">Reference proteome</keyword>
<dbReference type="RefSeq" id="WP_241042364.1">
    <property type="nucleotide sequence ID" value="NZ_BAAAJF010000006.1"/>
</dbReference>
<dbReference type="Proteomes" id="UP001299970">
    <property type="component" value="Unassembled WGS sequence"/>
</dbReference>
<feature type="region of interest" description="Disordered" evidence="1">
    <location>
        <begin position="68"/>
        <end position="89"/>
    </location>
</feature>
<comment type="caution">
    <text evidence="2">The sequence shown here is derived from an EMBL/GenBank/DDBJ whole genome shotgun (WGS) entry which is preliminary data.</text>
</comment>
<accession>A0ABS9TSM9</accession>
<gene>
    <name evidence="2" type="ORF">MMF94_38200</name>
</gene>
<organism evidence="2 3">
    <name type="scientific">Pseudonocardia alaniniphila</name>
    <dbReference type="NCBI Taxonomy" id="75291"/>
    <lineage>
        <taxon>Bacteria</taxon>
        <taxon>Bacillati</taxon>
        <taxon>Actinomycetota</taxon>
        <taxon>Actinomycetes</taxon>
        <taxon>Pseudonocardiales</taxon>
        <taxon>Pseudonocardiaceae</taxon>
        <taxon>Pseudonocardia</taxon>
    </lineage>
</organism>
<reference evidence="2 3" key="1">
    <citation type="submission" date="2022-03" db="EMBL/GenBank/DDBJ databases">
        <title>Pseudonocardia alaer sp. nov., a novel actinomycete isolated from reed forest soil.</title>
        <authorList>
            <person name="Wang L."/>
        </authorList>
    </citation>
    <scope>NUCLEOTIDE SEQUENCE [LARGE SCALE GENOMIC DNA]</scope>
    <source>
        <strain evidence="2 3">Y-16303</strain>
    </source>
</reference>
<evidence type="ECO:0000313" key="3">
    <source>
        <dbReference type="Proteomes" id="UP001299970"/>
    </source>
</evidence>
<evidence type="ECO:0000313" key="2">
    <source>
        <dbReference type="EMBL" id="MCH6171558.1"/>
    </source>
</evidence>
<protein>
    <submittedName>
        <fullName evidence="2">Uncharacterized protein</fullName>
    </submittedName>
</protein>
<sequence length="89" mass="9981">MAEHDAPRHSTSRYVAIADLFAALDELMCNYRSSSEDERAKRWSDDAERITGEVARHLAVARVRIAAVPRHDPEESGYSAKPRDAGQRS</sequence>